<comment type="similarity">
    <text evidence="1">Belongs to the DTD family.</text>
</comment>
<evidence type="ECO:0000256" key="3">
    <source>
        <dbReference type="ARBA" id="ARBA00020007"/>
    </source>
</evidence>
<feature type="compositionally biased region" description="Low complexity" evidence="7">
    <location>
        <begin position="71"/>
        <end position="83"/>
    </location>
</feature>
<dbReference type="EMBL" id="KZ819321">
    <property type="protein sequence ID" value="PWN24072.1"/>
    <property type="molecule type" value="Genomic_DNA"/>
</dbReference>
<dbReference type="OrthoDB" id="275783at2759"/>
<dbReference type="RefSeq" id="XP_025351232.1">
    <property type="nucleotide sequence ID" value="XM_025489636.1"/>
</dbReference>
<proteinExistence type="inferred from homology"/>
<evidence type="ECO:0000256" key="5">
    <source>
        <dbReference type="ARBA" id="ARBA00047676"/>
    </source>
</evidence>
<organism evidence="8 9">
    <name type="scientific">Pseudomicrostroma glucosiphilum</name>
    <dbReference type="NCBI Taxonomy" id="1684307"/>
    <lineage>
        <taxon>Eukaryota</taxon>
        <taxon>Fungi</taxon>
        <taxon>Dikarya</taxon>
        <taxon>Basidiomycota</taxon>
        <taxon>Ustilaginomycotina</taxon>
        <taxon>Exobasidiomycetes</taxon>
        <taxon>Microstromatales</taxon>
        <taxon>Microstromatales incertae sedis</taxon>
        <taxon>Pseudomicrostroma</taxon>
    </lineage>
</organism>
<keyword evidence="9" id="KW-1185">Reference proteome</keyword>
<dbReference type="Gene3D" id="3.50.80.10">
    <property type="entry name" value="D-tyrosyl-tRNA(Tyr) deacylase"/>
    <property type="match status" value="1"/>
</dbReference>
<protein>
    <recommendedName>
        <fullName evidence="3">D-aminoacyl-tRNA deacylase</fullName>
        <ecNumber evidence="2">3.1.1.96</ecNumber>
    </recommendedName>
    <alternativeName>
        <fullName evidence="4">Gly-tRNA(Ala) deacylase</fullName>
    </alternativeName>
</protein>
<dbReference type="EC" id="3.1.1.96" evidence="2"/>
<dbReference type="SUPFAM" id="SSF69500">
    <property type="entry name" value="DTD-like"/>
    <property type="match status" value="2"/>
</dbReference>
<dbReference type="GO" id="GO:0051500">
    <property type="term" value="F:D-tyrosyl-tRNA(Tyr) deacylase activity"/>
    <property type="evidence" value="ECO:0007669"/>
    <property type="project" value="TreeGrafter"/>
</dbReference>
<comment type="catalytic activity">
    <reaction evidence="6">
        <text>a D-aminoacyl-tRNA + H2O = a tRNA + a D-alpha-amino acid + H(+)</text>
        <dbReference type="Rhea" id="RHEA:13953"/>
        <dbReference type="Rhea" id="RHEA-COMP:10123"/>
        <dbReference type="Rhea" id="RHEA-COMP:10124"/>
        <dbReference type="ChEBI" id="CHEBI:15377"/>
        <dbReference type="ChEBI" id="CHEBI:15378"/>
        <dbReference type="ChEBI" id="CHEBI:59871"/>
        <dbReference type="ChEBI" id="CHEBI:78442"/>
        <dbReference type="ChEBI" id="CHEBI:79333"/>
        <dbReference type="EC" id="3.1.1.96"/>
    </reaction>
</comment>
<evidence type="ECO:0000256" key="1">
    <source>
        <dbReference type="ARBA" id="ARBA00009673"/>
    </source>
</evidence>
<dbReference type="AlphaFoldDB" id="A0A316UFN7"/>
<dbReference type="GO" id="GO:0005737">
    <property type="term" value="C:cytoplasm"/>
    <property type="evidence" value="ECO:0007669"/>
    <property type="project" value="InterPro"/>
</dbReference>
<dbReference type="PANTHER" id="PTHR10472:SF5">
    <property type="entry name" value="D-AMINOACYL-TRNA DEACYLASE 1"/>
    <property type="match status" value="1"/>
</dbReference>
<dbReference type="InterPro" id="IPR003732">
    <property type="entry name" value="Daa-tRNA_deacyls_DTD"/>
</dbReference>
<evidence type="ECO:0000256" key="7">
    <source>
        <dbReference type="SAM" id="MobiDB-lite"/>
    </source>
</evidence>
<reference evidence="8 9" key="1">
    <citation type="journal article" date="2018" name="Mol. Biol. Evol.">
        <title>Broad Genomic Sampling Reveals a Smut Pathogenic Ancestry of the Fungal Clade Ustilaginomycotina.</title>
        <authorList>
            <person name="Kijpornyongpan T."/>
            <person name="Mondo S.J."/>
            <person name="Barry K."/>
            <person name="Sandor L."/>
            <person name="Lee J."/>
            <person name="Lipzen A."/>
            <person name="Pangilinan J."/>
            <person name="LaButti K."/>
            <person name="Hainaut M."/>
            <person name="Henrissat B."/>
            <person name="Grigoriev I.V."/>
            <person name="Spatafora J.W."/>
            <person name="Aime M.C."/>
        </authorList>
    </citation>
    <scope>NUCLEOTIDE SEQUENCE [LARGE SCALE GENOMIC DNA]</scope>
    <source>
        <strain evidence="8 9">MCA 4718</strain>
    </source>
</reference>
<evidence type="ECO:0000256" key="4">
    <source>
        <dbReference type="ARBA" id="ARBA00032747"/>
    </source>
</evidence>
<accession>A0A316UFN7</accession>
<name>A0A316UFN7_9BASI</name>
<evidence type="ECO:0000256" key="6">
    <source>
        <dbReference type="ARBA" id="ARBA00048018"/>
    </source>
</evidence>
<evidence type="ECO:0000313" key="9">
    <source>
        <dbReference type="Proteomes" id="UP000245942"/>
    </source>
</evidence>
<dbReference type="PANTHER" id="PTHR10472">
    <property type="entry name" value="D-TYROSYL-TRNA TYR DEACYLASE"/>
    <property type="match status" value="1"/>
</dbReference>
<dbReference type="InterPro" id="IPR023509">
    <property type="entry name" value="DTD-like_sf"/>
</dbReference>
<dbReference type="STRING" id="1684307.A0A316UFN7"/>
<gene>
    <name evidence="8" type="ORF">BCV69DRAFT_19373</name>
</gene>
<feature type="region of interest" description="Disordered" evidence="7">
    <location>
        <begin position="66"/>
        <end position="85"/>
    </location>
</feature>
<dbReference type="GeneID" id="37011370"/>
<sequence length="202" mass="21088">MKAVLQRVKGACVHVDGKLVSSIGPGIVALIGIGTDDTMDEVVPLANKILSLKLWNEGQKAPHIVTPSHYPPSTGSAAGPAASMDPAVAEAPAGDTAATSRKEEVWGGKPWKASVVELGGEILCVSQFTLHARTAKGTKPDFHKSMGGSSALPIYQALLSRLGQVYDANRIKDGAFGEMMDVTLTNDGPVTLIVDTRDSRSG</sequence>
<evidence type="ECO:0000313" key="8">
    <source>
        <dbReference type="EMBL" id="PWN24072.1"/>
    </source>
</evidence>
<evidence type="ECO:0000256" key="2">
    <source>
        <dbReference type="ARBA" id="ARBA00013056"/>
    </source>
</evidence>
<comment type="catalytic activity">
    <reaction evidence="5">
        <text>glycyl-tRNA(Ala) + H2O = tRNA(Ala) + glycine + H(+)</text>
        <dbReference type="Rhea" id="RHEA:53744"/>
        <dbReference type="Rhea" id="RHEA-COMP:9657"/>
        <dbReference type="Rhea" id="RHEA-COMP:13640"/>
        <dbReference type="ChEBI" id="CHEBI:15377"/>
        <dbReference type="ChEBI" id="CHEBI:15378"/>
        <dbReference type="ChEBI" id="CHEBI:57305"/>
        <dbReference type="ChEBI" id="CHEBI:78442"/>
        <dbReference type="ChEBI" id="CHEBI:78522"/>
        <dbReference type="EC" id="3.1.1.96"/>
    </reaction>
</comment>
<dbReference type="Proteomes" id="UP000245942">
    <property type="component" value="Unassembled WGS sequence"/>
</dbReference>
<dbReference type="Pfam" id="PF02580">
    <property type="entry name" value="Tyr_Deacylase"/>
    <property type="match status" value="2"/>
</dbReference>